<accession>A0A6J7HHE4</accession>
<sequence>MFFLAAVAVLGLAVPAAAGGSKLPPSIPDTPVNEFLYDLWFSPTPTDWLPAGTIVVDSGFRPYPNGMPYAGFGDSLASNELFFGTPVEQLREISSSTMRNLYGDGVCISVKGLRPKAPCVLTPAVSYFADYLVDKARAQNRSVGIAVASAGVFNGRSDPAQLGTSSLGAQSQLTTITQETLLRQSAIQLTTRALPQTPAQILRTLVRGTRPGRIPATLVINWMHGNRPLGLALVPYAIYRKAPGVYDIAVYDVNYPMHERAVHVDVNTNTWEYLTVSGFGLPAEIVGGDSTTMSMSLLPMADSLGRQSCPVCSNTVAEDFVAFEPIPTGQAGRLSYEVWSLRGAPLDASRLEYLPTVSSPLAQQAEIAPSVIIPEQGYLIPIDATRLTKSIPVSLLITSGRDARRITWDPMPIGARVMVRVEGQWGITSVTSDQEMQVGLSQSISYSKRNYEVSISGGSPTPANEARAIDVDRTTETVRIGHRYGKAGTLDVRASIYTSSGMTTWIAPGTRWRSNESLLLDYSEWSTRSDQPRLLLLQGRDVVREIPMVLETN</sequence>
<organism evidence="1">
    <name type="scientific">freshwater metagenome</name>
    <dbReference type="NCBI Taxonomy" id="449393"/>
    <lineage>
        <taxon>unclassified sequences</taxon>
        <taxon>metagenomes</taxon>
        <taxon>ecological metagenomes</taxon>
    </lineage>
</organism>
<proteinExistence type="predicted"/>
<dbReference type="AlphaFoldDB" id="A0A6J7HHE4"/>
<evidence type="ECO:0000313" key="1">
    <source>
        <dbReference type="EMBL" id="CAB4920401.1"/>
    </source>
</evidence>
<dbReference type="EMBL" id="CAFBMR010000062">
    <property type="protein sequence ID" value="CAB4920401.1"/>
    <property type="molecule type" value="Genomic_DNA"/>
</dbReference>
<protein>
    <submittedName>
        <fullName evidence="1">Unannotated protein</fullName>
    </submittedName>
</protein>
<name>A0A6J7HHE4_9ZZZZ</name>
<gene>
    <name evidence="1" type="ORF">UFOPK3610_01378</name>
</gene>
<reference evidence="1" key="1">
    <citation type="submission" date="2020-05" db="EMBL/GenBank/DDBJ databases">
        <authorList>
            <person name="Chiriac C."/>
            <person name="Salcher M."/>
            <person name="Ghai R."/>
            <person name="Kavagutti S V."/>
        </authorList>
    </citation>
    <scope>NUCLEOTIDE SEQUENCE</scope>
</reference>